<sequence length="77" mass="9166">MPFHSLHRDVFLHMVEFLEWNDIAKVSTMNKNTYKMCNEYVQYTMDTSIADMDPLIIFLHSLSREQSVNRITNIAIR</sequence>
<name>A0A6C0KQ71_9ZZZZ</name>
<reference evidence="1" key="1">
    <citation type="journal article" date="2020" name="Nature">
        <title>Giant virus diversity and host interactions through global metagenomics.</title>
        <authorList>
            <person name="Schulz F."/>
            <person name="Roux S."/>
            <person name="Paez-Espino D."/>
            <person name="Jungbluth S."/>
            <person name="Walsh D.A."/>
            <person name="Denef V.J."/>
            <person name="McMahon K.D."/>
            <person name="Konstantinidis K.T."/>
            <person name="Eloe-Fadrosh E.A."/>
            <person name="Kyrpides N.C."/>
            <person name="Woyke T."/>
        </authorList>
    </citation>
    <scope>NUCLEOTIDE SEQUENCE</scope>
    <source>
        <strain evidence="1">GVMAG-S-3300013006-158</strain>
    </source>
</reference>
<evidence type="ECO:0000313" key="1">
    <source>
        <dbReference type="EMBL" id="QHU18860.1"/>
    </source>
</evidence>
<accession>A0A6C0KQ71</accession>
<evidence type="ECO:0008006" key="2">
    <source>
        <dbReference type="Google" id="ProtNLM"/>
    </source>
</evidence>
<dbReference type="AlphaFoldDB" id="A0A6C0KQ71"/>
<proteinExistence type="predicted"/>
<protein>
    <recommendedName>
        <fullName evidence="2">F-box domain-containing protein</fullName>
    </recommendedName>
</protein>
<dbReference type="EMBL" id="MN740939">
    <property type="protein sequence ID" value="QHU18860.1"/>
    <property type="molecule type" value="Genomic_DNA"/>
</dbReference>
<organism evidence="1">
    <name type="scientific">viral metagenome</name>
    <dbReference type="NCBI Taxonomy" id="1070528"/>
    <lineage>
        <taxon>unclassified sequences</taxon>
        <taxon>metagenomes</taxon>
        <taxon>organismal metagenomes</taxon>
    </lineage>
</organism>